<dbReference type="PROSITE" id="PS50883">
    <property type="entry name" value="EAL"/>
    <property type="match status" value="1"/>
</dbReference>
<feature type="transmembrane region" description="Helical" evidence="1">
    <location>
        <begin position="24"/>
        <end position="43"/>
    </location>
</feature>
<evidence type="ECO:0000256" key="1">
    <source>
        <dbReference type="SAM" id="Phobius"/>
    </source>
</evidence>
<dbReference type="InterPro" id="IPR000014">
    <property type="entry name" value="PAS"/>
</dbReference>
<dbReference type="SMART" id="SM00267">
    <property type="entry name" value="GGDEF"/>
    <property type="match status" value="1"/>
</dbReference>
<keyword evidence="6" id="KW-1185">Reference proteome</keyword>
<dbReference type="Gene3D" id="3.30.450.20">
    <property type="entry name" value="PAS domain"/>
    <property type="match status" value="2"/>
</dbReference>
<dbReference type="PANTHER" id="PTHR44757:SF2">
    <property type="entry name" value="BIOFILM ARCHITECTURE MAINTENANCE PROTEIN MBAA"/>
    <property type="match status" value="1"/>
</dbReference>
<dbReference type="RefSeq" id="WP_102767382.1">
    <property type="nucleotide sequence ID" value="NZ_POSP01000003.1"/>
</dbReference>
<protein>
    <submittedName>
        <fullName evidence="5">Phosphodiesterase</fullName>
    </submittedName>
</protein>
<evidence type="ECO:0000313" key="6">
    <source>
        <dbReference type="Proteomes" id="UP000235916"/>
    </source>
</evidence>
<dbReference type="Gene3D" id="3.30.70.270">
    <property type="match status" value="1"/>
</dbReference>
<dbReference type="OrthoDB" id="9813903at2"/>
<dbReference type="SMART" id="SM00091">
    <property type="entry name" value="PAS"/>
    <property type="match status" value="1"/>
</dbReference>
<name>A0A2N8KVH3_9BURK</name>
<dbReference type="InterPro" id="IPR000160">
    <property type="entry name" value="GGDEF_dom"/>
</dbReference>
<proteinExistence type="predicted"/>
<feature type="transmembrane region" description="Helical" evidence="1">
    <location>
        <begin position="281"/>
        <end position="298"/>
    </location>
</feature>
<keyword evidence="1" id="KW-0812">Transmembrane</keyword>
<dbReference type="CDD" id="cd00130">
    <property type="entry name" value="PAS"/>
    <property type="match status" value="1"/>
</dbReference>
<dbReference type="Gene3D" id="3.20.20.450">
    <property type="entry name" value="EAL domain"/>
    <property type="match status" value="1"/>
</dbReference>
<evidence type="ECO:0000259" key="2">
    <source>
        <dbReference type="PROSITE" id="PS50112"/>
    </source>
</evidence>
<evidence type="ECO:0000313" key="5">
    <source>
        <dbReference type="EMBL" id="PND37464.1"/>
    </source>
</evidence>
<reference evidence="5 6" key="1">
    <citation type="submission" date="2018-01" db="EMBL/GenBank/DDBJ databases">
        <title>Draft genome sequence of Paucibacter aquatile CR182 isolated from freshwater of the Nakdong River.</title>
        <authorList>
            <person name="Choi A."/>
            <person name="Chung E.J."/>
        </authorList>
    </citation>
    <scope>NUCLEOTIDE SEQUENCE [LARGE SCALE GENOMIC DNA]</scope>
    <source>
        <strain evidence="5 6">CR182</strain>
    </source>
</reference>
<dbReference type="CDD" id="cd01949">
    <property type="entry name" value="GGDEF"/>
    <property type="match status" value="1"/>
</dbReference>
<keyword evidence="1" id="KW-0472">Membrane</keyword>
<keyword evidence="1" id="KW-1133">Transmembrane helix</keyword>
<accession>A0A2N8KVH3</accession>
<dbReference type="AlphaFoldDB" id="A0A2N8KVH3"/>
<feature type="transmembrane region" description="Helical" evidence="1">
    <location>
        <begin position="257"/>
        <end position="276"/>
    </location>
</feature>
<dbReference type="SUPFAM" id="SSF141868">
    <property type="entry name" value="EAL domain-like"/>
    <property type="match status" value="1"/>
</dbReference>
<dbReference type="EMBL" id="POSP01000003">
    <property type="protein sequence ID" value="PND37464.1"/>
    <property type="molecule type" value="Genomic_DNA"/>
</dbReference>
<feature type="domain" description="GGDEF" evidence="4">
    <location>
        <begin position="640"/>
        <end position="784"/>
    </location>
</feature>
<comment type="caution">
    <text evidence="5">The sequence shown here is derived from an EMBL/GenBank/DDBJ whole genome shotgun (WGS) entry which is preliminary data.</text>
</comment>
<dbReference type="SMART" id="SM00052">
    <property type="entry name" value="EAL"/>
    <property type="match status" value="1"/>
</dbReference>
<dbReference type="InterPro" id="IPR052155">
    <property type="entry name" value="Biofilm_reg_signaling"/>
</dbReference>
<organism evidence="5 6">
    <name type="scientific">Kinneretia aquatilis</name>
    <dbReference type="NCBI Taxonomy" id="2070761"/>
    <lineage>
        <taxon>Bacteria</taxon>
        <taxon>Pseudomonadati</taxon>
        <taxon>Pseudomonadota</taxon>
        <taxon>Betaproteobacteria</taxon>
        <taxon>Burkholderiales</taxon>
        <taxon>Sphaerotilaceae</taxon>
        <taxon>Roseateles</taxon>
    </lineage>
</organism>
<dbReference type="Pfam" id="PF13426">
    <property type="entry name" value="PAS_9"/>
    <property type="match status" value="1"/>
</dbReference>
<dbReference type="Proteomes" id="UP000235916">
    <property type="component" value="Unassembled WGS sequence"/>
</dbReference>
<gene>
    <name evidence="5" type="ORF">C1O66_07950</name>
</gene>
<dbReference type="InterPro" id="IPR035919">
    <property type="entry name" value="EAL_sf"/>
</dbReference>
<dbReference type="InterPro" id="IPR029787">
    <property type="entry name" value="Nucleotide_cyclase"/>
</dbReference>
<feature type="domain" description="PAS" evidence="2">
    <location>
        <begin position="481"/>
        <end position="527"/>
    </location>
</feature>
<dbReference type="InterPro" id="IPR001633">
    <property type="entry name" value="EAL_dom"/>
</dbReference>
<feature type="transmembrane region" description="Helical" evidence="1">
    <location>
        <begin position="175"/>
        <end position="195"/>
    </location>
</feature>
<feature type="transmembrane region" description="Helical" evidence="1">
    <location>
        <begin position="141"/>
        <end position="163"/>
    </location>
</feature>
<dbReference type="PROSITE" id="PS50112">
    <property type="entry name" value="PAS"/>
    <property type="match status" value="1"/>
</dbReference>
<dbReference type="InterPro" id="IPR035965">
    <property type="entry name" value="PAS-like_dom_sf"/>
</dbReference>
<evidence type="ECO:0000259" key="4">
    <source>
        <dbReference type="PROSITE" id="PS50887"/>
    </source>
</evidence>
<dbReference type="Pfam" id="PF00990">
    <property type="entry name" value="GGDEF"/>
    <property type="match status" value="1"/>
</dbReference>
<dbReference type="InterPro" id="IPR043128">
    <property type="entry name" value="Rev_trsase/Diguanyl_cyclase"/>
</dbReference>
<dbReference type="CDD" id="cd01948">
    <property type="entry name" value="EAL"/>
    <property type="match status" value="1"/>
</dbReference>
<dbReference type="NCBIfam" id="TIGR00229">
    <property type="entry name" value="sensory_box"/>
    <property type="match status" value="1"/>
</dbReference>
<feature type="transmembrane region" description="Helical" evidence="1">
    <location>
        <begin position="232"/>
        <end position="251"/>
    </location>
</feature>
<dbReference type="Pfam" id="PF00563">
    <property type="entry name" value="EAL"/>
    <property type="match status" value="1"/>
</dbReference>
<dbReference type="SUPFAM" id="SSF55785">
    <property type="entry name" value="PYP-like sensor domain (PAS domain)"/>
    <property type="match status" value="1"/>
</dbReference>
<feature type="domain" description="EAL" evidence="3">
    <location>
        <begin position="793"/>
        <end position="1047"/>
    </location>
</feature>
<evidence type="ECO:0000259" key="3">
    <source>
        <dbReference type="PROSITE" id="PS50883"/>
    </source>
</evidence>
<dbReference type="PANTHER" id="PTHR44757">
    <property type="entry name" value="DIGUANYLATE CYCLASE DGCP"/>
    <property type="match status" value="1"/>
</dbReference>
<dbReference type="SUPFAM" id="SSF55073">
    <property type="entry name" value="Nucleotide cyclase"/>
    <property type="match status" value="1"/>
</dbReference>
<dbReference type="PROSITE" id="PS50887">
    <property type="entry name" value="GGDEF"/>
    <property type="match status" value="1"/>
</dbReference>
<sequence length="1074" mass="117265">MDDIAALPHTPALHQSQVARRVRLLAQQVGVLMAGLLWAWLLLAADLKPSQLGLSWLPAGMNGLIWAPAAVSLVALCLWGPRLLPALWLSQFATSCLMQTPPALAAGLAVTQLAGTWIAVQGLHAGGFQSRLQRRRDVAQWLLLAALGGGGLSALLSCLLLQFTGGIPEHGAWSALLMSWLSQSLGVLSLAPLLFQGLHALASPNKSAEPGSRLWPQNARPLIPTRNWKRSALSAALAAACALLQTGLLWRHEGLDAGSLSLMLAILLLFSLLTLVHRRGWLTAALLPWLLGSLSLSWAQGWGPLQGLNLFELCAVMASLGLAMSLLPALLQAQNWETRSERHHWQGLLAATGMGLAEWRLERSTKGSRGLDVSHQACPTWLRYTGAAAAQDAAAWPSDWLAICHPLDRERCRQALEGLLPPGGPDEFIASLRLPSLGGEPGLWHWYELKGSVQARDPQGHALRLLTLLRDINWQHQAEERQRMSVALFQHLHEGLAVTDTEDRLLDANPSFCRMLGHSRETLVGQTAPPLQIQVLRQSGHSPEQLQLALQSEGFWQGRVHAQRADGSPCHLQLTVSTIPEPDGPLRYRVLTMSDLTLALQQQDRLDRQSRFDPLTGLPNHDEFMRLLQGGLEASERDGFHLSICRLDLDQFKRINAEHGPERADLLLLQVAERLQGALRSSAQWSDVVARLGGDEFALLLRAKNQDESEQALERLLAVVSQPYKLAASQPGQADTLILDLSASMGATLYPQDDSDAETLMRHAGHALYRVKHTGRNGYRLFDTAKRLRNEASLIALARVQQALDASELQLYFQPKIDMQTGQVLGMEALLRWQHPERGLLGPAHFLPLIEPTGLGVQVGDWVMEQALKHSEQWLAEGLGLNISVNVTARQLQMPEFAQRLQELLQRHSEPVARHLSLEVLESAALADINATQALIKRCRGYGVSFALDDFGTGYSTLTYLQRLPVDALKIDRSFVQNMLINSQDSALVEGVIGLAHNFGCSVVAEGVETAAHARALLRLGCIQGQGNGIAEAMPATEVAAWVRAFPQSGWMQALRAREAAGAAVTPGAARGLP</sequence>
<feature type="transmembrane region" description="Helical" evidence="1">
    <location>
        <begin position="64"/>
        <end position="81"/>
    </location>
</feature>
<dbReference type="NCBIfam" id="TIGR00254">
    <property type="entry name" value="GGDEF"/>
    <property type="match status" value="1"/>
</dbReference>